<feature type="transmembrane region" description="Helical" evidence="6">
    <location>
        <begin position="374"/>
        <end position="391"/>
    </location>
</feature>
<evidence type="ECO:0000259" key="8">
    <source>
        <dbReference type="PROSITE" id="PS51202"/>
    </source>
</evidence>
<dbReference type="InterPro" id="IPR016152">
    <property type="entry name" value="PTrfase/Anion_transptr"/>
</dbReference>
<dbReference type="KEGG" id="srm:SRM_02501"/>
<keyword evidence="3 6" id="KW-0812">Transmembrane</keyword>
<dbReference type="PROSITE" id="PS00218">
    <property type="entry name" value="AMINO_ACID_PERMEASE_1"/>
    <property type="match status" value="1"/>
</dbReference>
<dbReference type="Pfam" id="PF00324">
    <property type="entry name" value="AA_permease"/>
    <property type="match status" value="1"/>
</dbReference>
<name>D5HBL7_SALRM</name>
<keyword evidence="2" id="KW-0813">Transport</keyword>
<feature type="transmembrane region" description="Helical" evidence="6">
    <location>
        <begin position="454"/>
        <end position="473"/>
    </location>
</feature>
<proteinExistence type="predicted"/>
<evidence type="ECO:0000256" key="4">
    <source>
        <dbReference type="ARBA" id="ARBA00022989"/>
    </source>
</evidence>
<dbReference type="InterPro" id="IPR004840">
    <property type="entry name" value="Amino_acid_permease_CS"/>
</dbReference>
<dbReference type="InterPro" id="IPR050367">
    <property type="entry name" value="APC_superfamily"/>
</dbReference>
<sequence>MRARGPVPLGETRQVLGRRGTVPPALVLYVNSFSSDLPATNMASGSSDLQKTLTLYDVYSISTGAMFSSGFFLLPGIAAAETGPSVILAYLVAGLLILPSMYSMAELSTAMPKAGGTYYFLDRALGPLAGTVGGLGTWLALVFKSAFALIGMGAYLAIYADVPIKPLAAALTLAFGVLNVVGAKESSLLQRVLVTILVGVLGFYAAQGVLSVWGGQSAVGGAAGEFTPFFTEGARGFLATIGIVFVSYAGLTKVASVAEEVKNPDRNIPLGMGLSLLTATGIYVVGVAIMVAILPATDLHADLTPVYTSGEVFFNWLPYTLGPILIVVAAVAAFASTGNAGIMSASRYPLAMARDRLLPDGFARIGRFNTPTRSIVVTVALMLVIIFVLSEEGVAKLASAFQLLIFALLNFAVIVMRESEIPSYAPGYRSPLYPWVQVAGIAIPFFLISEMGTLAIVFTGVVVLVGVGWYFYYASDVPREGAIFHLFARLGKQRYDGLDRELQTILEEKGVGHDTAFDRLVAESDVIHLDEPVPYADVVEDVSGRLAEELGLSTETLEHGFLEGAPYSAVSVSHGAALPYCRLDGISESKMVMVHCQSGICVDLEDEIEELDRSEPVYAFFFLVSPKDDEGEHLRTLATLANRTDEEQFLVEWRAAADEQEVKESLLHHERYLTLNLLSGTNTDEFIGQTVTDLNLPAGVLVALVRRDGQITVPSGATRLEEGDRVTIIGNPAGIDRLYELYRAGEQEGVVQ</sequence>
<organism evidence="9 10">
    <name type="scientific">Salinibacter ruber (strain M8)</name>
    <dbReference type="NCBI Taxonomy" id="761659"/>
    <lineage>
        <taxon>Bacteria</taxon>
        <taxon>Pseudomonadati</taxon>
        <taxon>Rhodothermota</taxon>
        <taxon>Rhodothermia</taxon>
        <taxon>Rhodothermales</taxon>
        <taxon>Salinibacteraceae</taxon>
        <taxon>Salinibacter</taxon>
    </lineage>
</organism>
<dbReference type="GO" id="GO:0016020">
    <property type="term" value="C:membrane"/>
    <property type="evidence" value="ECO:0007669"/>
    <property type="project" value="UniProtKB-SubCell"/>
</dbReference>
<dbReference type="PANTHER" id="PTHR42770">
    <property type="entry name" value="AMINO ACID TRANSPORTER-RELATED"/>
    <property type="match status" value="1"/>
</dbReference>
<protein>
    <submittedName>
        <fullName evidence="9">Cationic amino acid transporter</fullName>
    </submittedName>
</protein>
<dbReference type="PROSITE" id="PS51094">
    <property type="entry name" value="PTS_EIIA_TYPE_2"/>
    <property type="match status" value="1"/>
</dbReference>
<dbReference type="GO" id="GO:0006813">
    <property type="term" value="P:potassium ion transport"/>
    <property type="evidence" value="ECO:0007669"/>
    <property type="project" value="InterPro"/>
</dbReference>
<dbReference type="Pfam" id="PF00359">
    <property type="entry name" value="PTS_EIIA_2"/>
    <property type="match status" value="1"/>
</dbReference>
<feature type="transmembrane region" description="Helical" evidence="6">
    <location>
        <begin position="397"/>
        <end position="416"/>
    </location>
</feature>
<feature type="transmembrane region" description="Helical" evidence="6">
    <location>
        <begin position="316"/>
        <end position="337"/>
    </location>
</feature>
<accession>D5HBL7</accession>
<reference evidence="10" key="2">
    <citation type="submission" date="2010-04" db="EMBL/GenBank/DDBJ databases">
        <title>Genome sequence of Salinibacter ruber M8.</title>
        <authorList>
            <consortium name="Genoscope"/>
        </authorList>
    </citation>
    <scope>NUCLEOTIDE SEQUENCE [LARGE SCALE GENOMIC DNA]</scope>
    <source>
        <strain evidence="10">M8</strain>
    </source>
</reference>
<feature type="transmembrane region" description="Helical" evidence="6">
    <location>
        <begin position="193"/>
        <end position="213"/>
    </location>
</feature>
<dbReference type="AlphaFoldDB" id="D5HBL7"/>
<dbReference type="GO" id="GO:0008324">
    <property type="term" value="F:monoatomic cation transmembrane transporter activity"/>
    <property type="evidence" value="ECO:0007669"/>
    <property type="project" value="InterPro"/>
</dbReference>
<feature type="transmembrane region" description="Helical" evidence="6">
    <location>
        <begin position="58"/>
        <end position="80"/>
    </location>
</feature>
<keyword evidence="4 6" id="KW-1133">Transmembrane helix</keyword>
<dbReference type="GO" id="GO:0006865">
    <property type="term" value="P:amino acid transport"/>
    <property type="evidence" value="ECO:0007669"/>
    <property type="project" value="InterPro"/>
</dbReference>
<dbReference type="Proteomes" id="UP000000933">
    <property type="component" value="Chromosome"/>
</dbReference>
<evidence type="ECO:0000256" key="6">
    <source>
        <dbReference type="SAM" id="Phobius"/>
    </source>
</evidence>
<dbReference type="InterPro" id="IPR036721">
    <property type="entry name" value="RCK_C_sf"/>
</dbReference>
<keyword evidence="5 6" id="KW-0472">Membrane</keyword>
<reference evidence="9 10" key="1">
    <citation type="journal article" date="2010" name="ISME J.">
        <title>Fine-scale evolution: genomic, phenotypic and ecological differentiation in two coexisting Salinibacter ruber strains.</title>
        <authorList>
            <person name="Pena A."/>
            <person name="Teeling H."/>
            <person name="Huerta-Cepas J."/>
            <person name="Santos F."/>
            <person name="Yarza P."/>
            <person name="Brito-Echeverria J."/>
            <person name="Lucio M."/>
            <person name="Schmitt-Kopplin P."/>
            <person name="Meseguer I."/>
            <person name="Schenowitz C."/>
            <person name="Dossat C."/>
            <person name="Barbe V."/>
            <person name="Dopazo J."/>
            <person name="Rossello-Mora R."/>
            <person name="Schuler M."/>
            <person name="Glockner F.O."/>
            <person name="Amann R."/>
            <person name="Gabaldon T."/>
            <person name="Anton J."/>
        </authorList>
    </citation>
    <scope>NUCLEOTIDE SEQUENCE [LARGE SCALE GENOMIC DNA]</scope>
    <source>
        <strain evidence="9 10">M8</strain>
    </source>
</reference>
<dbReference type="InterPro" id="IPR002178">
    <property type="entry name" value="PTS_EIIA_type-2_dom"/>
</dbReference>
<dbReference type="Pfam" id="PF02080">
    <property type="entry name" value="TrkA_C"/>
    <property type="match status" value="1"/>
</dbReference>
<dbReference type="HOGENOM" id="CLU_007946_15_12_10"/>
<evidence type="ECO:0000256" key="2">
    <source>
        <dbReference type="ARBA" id="ARBA00022448"/>
    </source>
</evidence>
<dbReference type="SUPFAM" id="SSF55804">
    <property type="entry name" value="Phoshotransferase/anion transport protein"/>
    <property type="match status" value="1"/>
</dbReference>
<dbReference type="InterPro" id="IPR006037">
    <property type="entry name" value="RCK_C"/>
</dbReference>
<feature type="transmembrane region" description="Helical" evidence="6">
    <location>
        <begin position="272"/>
        <end position="296"/>
    </location>
</feature>
<evidence type="ECO:0000256" key="3">
    <source>
        <dbReference type="ARBA" id="ARBA00022692"/>
    </source>
</evidence>
<feature type="transmembrane region" description="Helical" evidence="6">
    <location>
        <begin position="428"/>
        <end position="448"/>
    </location>
</feature>
<dbReference type="SUPFAM" id="SSF116726">
    <property type="entry name" value="TrkA C-terminal domain-like"/>
    <property type="match status" value="1"/>
</dbReference>
<dbReference type="EMBL" id="FP565814">
    <property type="protein sequence ID" value="CBH25422.1"/>
    <property type="molecule type" value="Genomic_DNA"/>
</dbReference>
<dbReference type="Gene3D" id="3.40.930.10">
    <property type="entry name" value="Mannitol-specific EII, Chain A"/>
    <property type="match status" value="1"/>
</dbReference>
<dbReference type="Gene3D" id="3.30.70.1450">
    <property type="entry name" value="Regulator of K+ conductance, C-terminal domain"/>
    <property type="match status" value="1"/>
</dbReference>
<feature type="transmembrane region" description="Helical" evidence="6">
    <location>
        <begin position="164"/>
        <end position="181"/>
    </location>
</feature>
<gene>
    <name evidence="9" type="primary">cat5</name>
    <name evidence="9" type="ordered locus">SRM_02501</name>
</gene>
<evidence type="ECO:0000313" key="9">
    <source>
        <dbReference type="EMBL" id="CBH25422.1"/>
    </source>
</evidence>
<evidence type="ECO:0000256" key="5">
    <source>
        <dbReference type="ARBA" id="ARBA00023136"/>
    </source>
</evidence>
<feature type="domain" description="RCK C-terminal" evidence="8">
    <location>
        <begin position="661"/>
        <end position="744"/>
    </location>
</feature>
<dbReference type="PANTHER" id="PTHR42770:SF7">
    <property type="entry name" value="MEMBRANE PROTEIN"/>
    <property type="match status" value="1"/>
</dbReference>
<feature type="transmembrane region" description="Helical" evidence="6">
    <location>
        <begin position="125"/>
        <end position="158"/>
    </location>
</feature>
<comment type="subcellular location">
    <subcellularLocation>
        <location evidence="1">Membrane</location>
        <topology evidence="1">Multi-pass membrane protein</topology>
    </subcellularLocation>
</comment>
<evidence type="ECO:0000259" key="7">
    <source>
        <dbReference type="PROSITE" id="PS51094"/>
    </source>
</evidence>
<feature type="transmembrane region" description="Helical" evidence="6">
    <location>
        <begin position="86"/>
        <end position="105"/>
    </location>
</feature>
<feature type="domain" description="PTS EIIA type-2" evidence="7">
    <location>
        <begin position="519"/>
        <end position="669"/>
    </location>
</feature>
<dbReference type="InterPro" id="IPR004841">
    <property type="entry name" value="AA-permease/SLC12A_dom"/>
</dbReference>
<evidence type="ECO:0000256" key="1">
    <source>
        <dbReference type="ARBA" id="ARBA00004141"/>
    </source>
</evidence>
<evidence type="ECO:0000313" key="10">
    <source>
        <dbReference type="Proteomes" id="UP000000933"/>
    </source>
</evidence>
<dbReference type="PROSITE" id="PS51202">
    <property type="entry name" value="RCK_C"/>
    <property type="match status" value="1"/>
</dbReference>
<feature type="transmembrane region" description="Helical" evidence="6">
    <location>
        <begin position="233"/>
        <end position="251"/>
    </location>
</feature>
<dbReference type="PATRIC" id="fig|761659.10.peg.2723"/>
<dbReference type="Gene3D" id="1.20.1740.10">
    <property type="entry name" value="Amino acid/polyamine transporter I"/>
    <property type="match status" value="1"/>
</dbReference>